<dbReference type="Proteomes" id="UP000274920">
    <property type="component" value="Unassembled WGS sequence"/>
</dbReference>
<dbReference type="GO" id="GO:0005694">
    <property type="term" value="C:chromosome"/>
    <property type="evidence" value="ECO:0007669"/>
    <property type="project" value="TreeGrafter"/>
</dbReference>
<gene>
    <name evidence="2" type="ORF">EBB54_00100</name>
</gene>
<evidence type="ECO:0000313" key="3">
    <source>
        <dbReference type="Proteomes" id="UP000274920"/>
    </source>
</evidence>
<dbReference type="RefSeq" id="WP_125125847.1">
    <property type="nucleotide sequence ID" value="NZ_RHJS01000001.1"/>
</dbReference>
<proteinExistence type="predicted"/>
<dbReference type="Gene3D" id="3.90.1530.30">
    <property type="match status" value="1"/>
</dbReference>
<dbReference type="InterPro" id="IPR050336">
    <property type="entry name" value="Chromosome_partition/occlusion"/>
</dbReference>
<dbReference type="PANTHER" id="PTHR33375:SF1">
    <property type="entry name" value="CHROMOSOME-PARTITIONING PROTEIN PARB-RELATED"/>
    <property type="match status" value="1"/>
</dbReference>
<accession>A0A3R8JTS8</accession>
<comment type="caution">
    <text evidence="2">The sequence shown here is derived from an EMBL/GenBank/DDBJ whole genome shotgun (WGS) entry which is preliminary data.</text>
</comment>
<evidence type="ECO:0000313" key="2">
    <source>
        <dbReference type="EMBL" id="RRK36904.1"/>
    </source>
</evidence>
<protein>
    <recommendedName>
        <fullName evidence="1">ParB-like N-terminal domain-containing protein</fullName>
    </recommendedName>
</protein>
<name>A0A3R8JTS8_9FIRM</name>
<evidence type="ECO:0000259" key="1">
    <source>
        <dbReference type="Pfam" id="PF02195"/>
    </source>
</evidence>
<dbReference type="InterPro" id="IPR003115">
    <property type="entry name" value="ParB_N"/>
</dbReference>
<dbReference type="SUPFAM" id="SSF110849">
    <property type="entry name" value="ParB/Sulfiredoxin"/>
    <property type="match status" value="1"/>
</dbReference>
<dbReference type="PANTHER" id="PTHR33375">
    <property type="entry name" value="CHROMOSOME-PARTITIONING PROTEIN PARB-RELATED"/>
    <property type="match status" value="1"/>
</dbReference>
<keyword evidence="3" id="KW-1185">Reference proteome</keyword>
<reference evidence="2" key="1">
    <citation type="submission" date="2018-10" db="EMBL/GenBank/DDBJ databases">
        <title>Schaedlerella arabinophila gen. nov. sp. nov., isolated from the mouse intestinal tract and comparative analysis with the genome of the closely related altered Schaedler flora strain ASF502.</title>
        <authorList>
            <person name="Miyake S."/>
            <person name="Soh M."/>
            <person name="Seedorf H."/>
        </authorList>
    </citation>
    <scope>NUCLEOTIDE SEQUENCE [LARGE SCALE GENOMIC DNA]</scope>
    <source>
        <strain evidence="2">DSM 106076</strain>
    </source>
</reference>
<organism evidence="2 3">
    <name type="scientific">Schaedlerella arabinosiphila</name>
    <dbReference type="NCBI Taxonomy" id="2044587"/>
    <lineage>
        <taxon>Bacteria</taxon>
        <taxon>Bacillati</taxon>
        <taxon>Bacillota</taxon>
        <taxon>Clostridia</taxon>
        <taxon>Lachnospirales</taxon>
        <taxon>Lachnospiraceae</taxon>
        <taxon>Schaedlerella</taxon>
    </lineage>
</organism>
<dbReference type="Pfam" id="PF02195">
    <property type="entry name" value="ParB_N"/>
    <property type="match status" value="1"/>
</dbReference>
<feature type="domain" description="ParB-like N-terminal" evidence="1">
    <location>
        <begin position="58"/>
        <end position="126"/>
    </location>
</feature>
<dbReference type="AlphaFoldDB" id="A0A3R8JTS8"/>
<dbReference type="GO" id="GO:0007059">
    <property type="term" value="P:chromosome segregation"/>
    <property type="evidence" value="ECO:0007669"/>
    <property type="project" value="TreeGrafter"/>
</dbReference>
<dbReference type="InterPro" id="IPR036086">
    <property type="entry name" value="ParB/Sulfiredoxin_sf"/>
</dbReference>
<dbReference type="GO" id="GO:0045881">
    <property type="term" value="P:positive regulation of sporulation resulting in formation of a cellular spore"/>
    <property type="evidence" value="ECO:0007669"/>
    <property type="project" value="TreeGrafter"/>
</dbReference>
<dbReference type="EMBL" id="RHJS01000001">
    <property type="protein sequence ID" value="RRK36904.1"/>
    <property type="molecule type" value="Genomic_DNA"/>
</dbReference>
<sequence length="346" mass="39726">MARKTLASQALKKKNTLLNTANQSEKFQKEITDETNVAELPEDVKEKILYLDDDMLEDDPFNQEIYGGELEVNLLAESMKTYGFLGIIIAYPHGSKYRIESGHRRRNAARIAEISKYPVLITEPPKTEWERKMRLFLGNLHGRKEKPMILARTAQGLYETHKMEIKHKRENNLLEEGEITALNELVAIDMEIDIKSVEKYKMLLKLIPELQEMADSGDYSWSALTTAATLDEQQQKKLEAMIREKTEAEGAANVTRTWIVDISNRLKLEQSLEDVKKAQDDASKKQNTRIRRKNGTKVIMNCAKNLHEVLDKDSLIKEEEITAVIETLEGLKSSIEMKINALREHE</sequence>